<dbReference type="GO" id="GO:0008320">
    <property type="term" value="F:protein transmembrane transporter activity"/>
    <property type="evidence" value="ECO:0007669"/>
    <property type="project" value="TreeGrafter"/>
</dbReference>
<dbReference type="Gene3D" id="1.10.3380.10">
    <property type="entry name" value="Sec63 N-terminal domain-like domain"/>
    <property type="match status" value="1"/>
</dbReference>
<reference evidence="12 13" key="1">
    <citation type="submission" date="2015-06" db="EMBL/GenBank/DDBJ databases">
        <title>Draft genome of the ant-associated black yeast Phialophora attae CBS 131958.</title>
        <authorList>
            <person name="Moreno L.F."/>
            <person name="Stielow B.J."/>
            <person name="de Hoog S."/>
            <person name="Vicente V.A."/>
            <person name="Weiss V.A."/>
            <person name="de Vries M."/>
            <person name="Cruz L.M."/>
            <person name="Souza E.M."/>
        </authorList>
    </citation>
    <scope>NUCLEOTIDE SEQUENCE [LARGE SCALE GENOMIC DNA]</scope>
    <source>
        <strain evidence="12 13">CBS 131958</strain>
    </source>
</reference>
<dbReference type="SUPFAM" id="SSF46565">
    <property type="entry name" value="Chaperone J-domain"/>
    <property type="match status" value="1"/>
</dbReference>
<dbReference type="EMBL" id="LFJN01000047">
    <property type="protein sequence ID" value="KPI34901.1"/>
    <property type="molecule type" value="Genomic_DNA"/>
</dbReference>
<sequence>MSSDYNYDSEGQFFPFFLLTIASLVTVPLTYNVLKASDELEQTGERIQSDFKPKDAEIIAAQAKRQKRKERKHKRIIAVIFGWITMAYLGYLVKQSEAERIKLWDPYDILGVSRSATEKEINKFYKKASLTFHPDKAKLDPEKNITAEFVNDRWVEMTKAYKALTDEEIRNNYLLYGNPDGKQGTSIGIALPGGWSKRGIAGFWWYGTQARTKEGILHASAGNLFREYKEDIDEEGVVSALSVGEEYKEAVKADKSAAKVESKVMASGILSEDAKQSIKGIEDPSQRKTACLLWAYLGRIDLGDPDLEKEKYSTAPTAFLLNNSLSSMTLPFQHLKPLLATYHTAQHLMQATTPNSSPILQLPHFTQDIAKRISGSKSKSPLTIQKLMSLPAEVRRNLCSGLNDAQYKEAMRIATQMPHMKLEKAFFKVIGDRVVTPGSLVLLVVKARVIPPGIPESSIPAVNPSDLEDADPKEGDIDAIKGRKKEKETQPSLAHAPYFAGDHAPRWHVFLADQRAGRIAVPPFTFSTFDKAPFNADGTPTFNVITFRCQFQAPPNVGQYPFTMHLICDSYVGFDIRSDVTLDVRDVSEADKVESEDEISEPEEDSIAGAIHLMKTGELPEQKKPKKQKVQEIDSDDDESDTDGDVSSDSETDTDTEDES</sequence>
<dbReference type="PRINTS" id="PR00625">
    <property type="entry name" value="JDOMAIN"/>
</dbReference>
<comment type="subcellular location">
    <subcellularLocation>
        <location evidence="1">Endoplasmic reticulum membrane</location>
        <topology evidence="1">Multi-pass membrane protein</topology>
    </subcellularLocation>
</comment>
<feature type="region of interest" description="Disordered" evidence="9">
    <location>
        <begin position="455"/>
        <end position="475"/>
    </location>
</feature>
<proteinExistence type="predicted"/>
<keyword evidence="13" id="KW-1185">Reference proteome</keyword>
<evidence type="ECO:0000256" key="3">
    <source>
        <dbReference type="ARBA" id="ARBA00022692"/>
    </source>
</evidence>
<gene>
    <name evidence="12" type="ORF">AB675_3863</name>
</gene>
<dbReference type="Pfam" id="PF00226">
    <property type="entry name" value="DnaJ"/>
    <property type="match status" value="1"/>
</dbReference>
<evidence type="ECO:0000259" key="11">
    <source>
        <dbReference type="PROSITE" id="PS50076"/>
    </source>
</evidence>
<keyword evidence="3 10" id="KW-0812">Transmembrane</keyword>
<feature type="transmembrane region" description="Helical" evidence="10">
    <location>
        <begin position="75"/>
        <end position="93"/>
    </location>
</feature>
<dbReference type="Pfam" id="PF02889">
    <property type="entry name" value="Sec63"/>
    <property type="match status" value="1"/>
</dbReference>
<dbReference type="GO" id="GO:0003723">
    <property type="term" value="F:RNA binding"/>
    <property type="evidence" value="ECO:0007669"/>
    <property type="project" value="TreeGrafter"/>
</dbReference>
<dbReference type="SMART" id="SM00973">
    <property type="entry name" value="Sec63"/>
    <property type="match status" value="1"/>
</dbReference>
<dbReference type="SUPFAM" id="SSF81296">
    <property type="entry name" value="E set domains"/>
    <property type="match status" value="1"/>
</dbReference>
<keyword evidence="4" id="KW-0256">Endoplasmic reticulum</keyword>
<dbReference type="InterPro" id="IPR004179">
    <property type="entry name" value="Sec63-dom"/>
</dbReference>
<evidence type="ECO:0000256" key="9">
    <source>
        <dbReference type="SAM" id="MobiDB-lite"/>
    </source>
</evidence>
<dbReference type="GO" id="GO:0006614">
    <property type="term" value="P:SRP-dependent cotranslational protein targeting to membrane"/>
    <property type="evidence" value="ECO:0007669"/>
    <property type="project" value="TreeGrafter"/>
</dbReference>
<keyword evidence="5" id="KW-0653">Protein transport</keyword>
<dbReference type="InterPro" id="IPR035892">
    <property type="entry name" value="C2_domain_sf"/>
</dbReference>
<organism evidence="12 13">
    <name type="scientific">Cyphellophora attinorum</name>
    <dbReference type="NCBI Taxonomy" id="1664694"/>
    <lineage>
        <taxon>Eukaryota</taxon>
        <taxon>Fungi</taxon>
        <taxon>Dikarya</taxon>
        <taxon>Ascomycota</taxon>
        <taxon>Pezizomycotina</taxon>
        <taxon>Eurotiomycetes</taxon>
        <taxon>Chaetothyriomycetidae</taxon>
        <taxon>Chaetothyriales</taxon>
        <taxon>Cyphellophoraceae</taxon>
        <taxon>Cyphellophora</taxon>
    </lineage>
</organism>
<keyword evidence="7 10" id="KW-0472">Membrane</keyword>
<dbReference type="PANTHER" id="PTHR24075:SF0">
    <property type="entry name" value="TRANSLOCATION PROTEIN SEC63 HOMOLOG"/>
    <property type="match status" value="1"/>
</dbReference>
<comment type="caution">
    <text evidence="12">The sequence shown here is derived from an EMBL/GenBank/DDBJ whole genome shotgun (WGS) entry which is preliminary data.</text>
</comment>
<dbReference type="InterPro" id="IPR036869">
    <property type="entry name" value="J_dom_sf"/>
</dbReference>
<feature type="region of interest" description="Disordered" evidence="9">
    <location>
        <begin position="589"/>
        <end position="660"/>
    </location>
</feature>
<feature type="compositionally biased region" description="Acidic residues" evidence="9">
    <location>
        <begin position="594"/>
        <end position="606"/>
    </location>
</feature>
<dbReference type="Gene3D" id="2.60.40.150">
    <property type="entry name" value="C2 domain"/>
    <property type="match status" value="1"/>
</dbReference>
<dbReference type="Proteomes" id="UP000038010">
    <property type="component" value="Unassembled WGS sequence"/>
</dbReference>
<dbReference type="InterPro" id="IPR001623">
    <property type="entry name" value="DnaJ_domain"/>
</dbReference>
<dbReference type="AlphaFoldDB" id="A0A0N0NHN8"/>
<dbReference type="SUPFAM" id="SSF158702">
    <property type="entry name" value="Sec63 N-terminal domain-like"/>
    <property type="match status" value="1"/>
</dbReference>
<keyword evidence="6 10" id="KW-1133">Transmembrane helix</keyword>
<dbReference type="GO" id="GO:0031207">
    <property type="term" value="C:Sec62/Sec63 complex"/>
    <property type="evidence" value="ECO:0007669"/>
    <property type="project" value="TreeGrafter"/>
</dbReference>
<evidence type="ECO:0000256" key="7">
    <source>
        <dbReference type="ARBA" id="ARBA00023136"/>
    </source>
</evidence>
<evidence type="ECO:0000256" key="6">
    <source>
        <dbReference type="ARBA" id="ARBA00022989"/>
    </source>
</evidence>
<keyword evidence="8" id="KW-0143">Chaperone</keyword>
<evidence type="ECO:0000256" key="5">
    <source>
        <dbReference type="ARBA" id="ARBA00022927"/>
    </source>
</evidence>
<dbReference type="PROSITE" id="PS50076">
    <property type="entry name" value="DNAJ_2"/>
    <property type="match status" value="1"/>
</dbReference>
<dbReference type="Gene3D" id="1.10.287.110">
    <property type="entry name" value="DnaJ domain"/>
    <property type="match status" value="1"/>
</dbReference>
<feature type="transmembrane region" description="Helical" evidence="10">
    <location>
        <begin position="12"/>
        <end position="34"/>
    </location>
</feature>
<evidence type="ECO:0000256" key="2">
    <source>
        <dbReference type="ARBA" id="ARBA00022448"/>
    </source>
</evidence>
<dbReference type="GeneID" id="28735832"/>
<keyword evidence="2" id="KW-0813">Transport</keyword>
<feature type="compositionally biased region" description="Acidic residues" evidence="9">
    <location>
        <begin position="633"/>
        <end position="660"/>
    </location>
</feature>
<dbReference type="STRING" id="1664694.A0A0N0NHN8"/>
<dbReference type="RefSeq" id="XP_017994864.1">
    <property type="nucleotide sequence ID" value="XM_018143952.1"/>
</dbReference>
<evidence type="ECO:0000256" key="4">
    <source>
        <dbReference type="ARBA" id="ARBA00022824"/>
    </source>
</evidence>
<dbReference type="FunFam" id="1.10.287.110:FF:000039">
    <property type="entry name" value="Protein translocation complex component (Npl1)"/>
    <property type="match status" value="1"/>
</dbReference>
<dbReference type="VEuPathDB" id="FungiDB:AB675_3863"/>
<dbReference type="OrthoDB" id="1734229at2759"/>
<dbReference type="GO" id="GO:0006620">
    <property type="term" value="P:post-translational protein targeting to endoplasmic reticulum membrane"/>
    <property type="evidence" value="ECO:0007669"/>
    <property type="project" value="TreeGrafter"/>
</dbReference>
<evidence type="ECO:0000256" key="1">
    <source>
        <dbReference type="ARBA" id="ARBA00004477"/>
    </source>
</evidence>
<accession>A0A0N0NHN8</accession>
<evidence type="ECO:0000313" key="12">
    <source>
        <dbReference type="EMBL" id="KPI34901.1"/>
    </source>
</evidence>
<evidence type="ECO:0000256" key="8">
    <source>
        <dbReference type="ARBA" id="ARBA00023186"/>
    </source>
</evidence>
<dbReference type="Gene3D" id="1.10.150.20">
    <property type="entry name" value="5' to 3' exonuclease, C-terminal subdomain"/>
    <property type="match status" value="1"/>
</dbReference>
<dbReference type="PANTHER" id="PTHR24075">
    <property type="entry name" value="SEC63 DOMAIN-CONTAINING"/>
    <property type="match status" value="1"/>
</dbReference>
<evidence type="ECO:0000313" key="13">
    <source>
        <dbReference type="Proteomes" id="UP000038010"/>
    </source>
</evidence>
<protein>
    <submittedName>
        <fullName evidence="12">Translocation protein sec63</fullName>
    </submittedName>
</protein>
<dbReference type="SMART" id="SM00271">
    <property type="entry name" value="DnaJ"/>
    <property type="match status" value="1"/>
</dbReference>
<feature type="domain" description="J" evidence="11">
    <location>
        <begin position="105"/>
        <end position="177"/>
    </location>
</feature>
<evidence type="ECO:0000256" key="10">
    <source>
        <dbReference type="SAM" id="Phobius"/>
    </source>
</evidence>
<name>A0A0N0NHN8_9EURO</name>
<dbReference type="InterPro" id="IPR014756">
    <property type="entry name" value="Ig_E-set"/>
</dbReference>
<dbReference type="CDD" id="cd06257">
    <property type="entry name" value="DnaJ"/>
    <property type="match status" value="1"/>
</dbReference>